<evidence type="ECO:0000313" key="15">
    <source>
        <dbReference type="EMBL" id="TFY55537.1"/>
    </source>
</evidence>
<feature type="domain" description="CCR4-NOT transcription complex subunit 1 CAF1-binding" evidence="11">
    <location>
        <begin position="897"/>
        <end position="1114"/>
    </location>
</feature>
<feature type="region of interest" description="Disordered" evidence="8">
    <location>
        <begin position="1622"/>
        <end position="1642"/>
    </location>
</feature>
<evidence type="ECO:0000256" key="1">
    <source>
        <dbReference type="ARBA" id="ARBA00004123"/>
    </source>
</evidence>
<evidence type="ECO:0000259" key="14">
    <source>
        <dbReference type="Pfam" id="PF25097"/>
    </source>
</evidence>
<feature type="domain" description="CCR4-NOT transcription complex subunit 1" evidence="10">
    <location>
        <begin position="1191"/>
        <end position="1333"/>
    </location>
</feature>
<feature type="domain" description="CCR4-NOT transcription complex subunit 1-like NOT1 connector" evidence="14">
    <location>
        <begin position="1456"/>
        <end position="1624"/>
    </location>
</feature>
<dbReference type="InterPro" id="IPR032191">
    <property type="entry name" value="CNOT1_CAF1_bind"/>
</dbReference>
<evidence type="ECO:0000256" key="2">
    <source>
        <dbReference type="ARBA" id="ARBA00022491"/>
    </source>
</evidence>
<dbReference type="InterPro" id="IPR032194">
    <property type="entry name" value="CNOT1_HEAT"/>
</dbReference>
<keyword evidence="5" id="KW-0539">Nucleus</keyword>
<evidence type="ECO:0000259" key="12">
    <source>
        <dbReference type="Pfam" id="PF16417"/>
    </source>
</evidence>
<evidence type="ECO:0000259" key="11">
    <source>
        <dbReference type="Pfam" id="PF16415"/>
    </source>
</evidence>
<dbReference type="GO" id="GO:0017148">
    <property type="term" value="P:negative regulation of translation"/>
    <property type="evidence" value="ECO:0007669"/>
    <property type="project" value="InterPro"/>
</dbReference>
<feature type="compositionally biased region" description="Polar residues" evidence="8">
    <location>
        <begin position="39"/>
        <end position="56"/>
    </location>
</feature>
<feature type="domain" description="CCR4-NOT transcription complex subunit 1 TTP binding" evidence="12">
    <location>
        <begin position="705"/>
        <end position="863"/>
    </location>
</feature>
<protein>
    <recommendedName>
        <fullName evidence="7">General negative regulator of transcription subunit 1</fullName>
    </recommendedName>
</protein>
<evidence type="ECO:0000259" key="9">
    <source>
        <dbReference type="Pfam" id="PF04054"/>
    </source>
</evidence>
<dbReference type="Pfam" id="PF16415">
    <property type="entry name" value="CNOT1_CAF1_bind"/>
    <property type="match status" value="1"/>
</dbReference>
<evidence type="ECO:0000259" key="13">
    <source>
        <dbReference type="Pfam" id="PF16418"/>
    </source>
</evidence>
<evidence type="ECO:0000256" key="6">
    <source>
        <dbReference type="ARBA" id="ARBA00059181"/>
    </source>
</evidence>
<dbReference type="CDD" id="cd20710">
    <property type="entry name" value="NOT1_connector"/>
    <property type="match status" value="1"/>
</dbReference>
<dbReference type="GO" id="GO:0000932">
    <property type="term" value="C:P-body"/>
    <property type="evidence" value="ECO:0007669"/>
    <property type="project" value="TreeGrafter"/>
</dbReference>
<comment type="function">
    <text evidence="6">Acts as a component of the CCR4-NOT core complex, which in the nucleus seems to be a general transcription factor, and in the cytoplasm the major mRNA deadenylase involved in mRNA turnover. The NOT protein subcomplex negatively regulates the basal and activated transcription of many genes. Preferentially affects TC-type TATA element-dependent transcription. Could directly or indirectly inhibit component(s) of the general transcription machinery.</text>
</comment>
<dbReference type="Gene3D" id="1.25.40.800">
    <property type="match status" value="1"/>
</dbReference>
<dbReference type="GO" id="GO:0060090">
    <property type="term" value="F:molecular adaptor activity"/>
    <property type="evidence" value="ECO:0007669"/>
    <property type="project" value="TreeGrafter"/>
</dbReference>
<dbReference type="GO" id="GO:0000289">
    <property type="term" value="P:nuclear-transcribed mRNA poly(A) tail shortening"/>
    <property type="evidence" value="ECO:0007669"/>
    <property type="project" value="UniProtKB-ARBA"/>
</dbReference>
<proteinExistence type="predicted"/>
<feature type="region of interest" description="Disordered" evidence="8">
    <location>
        <begin position="1390"/>
        <end position="1415"/>
    </location>
</feature>
<evidence type="ECO:0000256" key="3">
    <source>
        <dbReference type="ARBA" id="ARBA00023015"/>
    </source>
</evidence>
<dbReference type="Gene3D" id="1.25.40.790">
    <property type="match status" value="1"/>
</dbReference>
<dbReference type="InterPro" id="IPR038535">
    <property type="entry name" value="CNOT1_TTP_bind_sf"/>
</dbReference>
<accession>A0A4Y9Y1T9</accession>
<reference evidence="15 16" key="1">
    <citation type="submission" date="2019-01" db="EMBL/GenBank/DDBJ databases">
        <title>Genome sequencing of the rare red list fungi Fomitopsis rosea.</title>
        <authorList>
            <person name="Buettner E."/>
            <person name="Kellner H."/>
        </authorList>
    </citation>
    <scope>NUCLEOTIDE SEQUENCE [LARGE SCALE GENOMIC DNA]</scope>
    <source>
        <strain evidence="15 16">DSM 105464</strain>
    </source>
</reference>
<dbReference type="Pfam" id="PF16417">
    <property type="entry name" value="CNOT1_TTP_bind"/>
    <property type="match status" value="1"/>
</dbReference>
<dbReference type="GO" id="GO:0030015">
    <property type="term" value="C:CCR4-NOT core complex"/>
    <property type="evidence" value="ECO:0007669"/>
    <property type="project" value="InterPro"/>
</dbReference>
<feature type="region of interest" description="Disordered" evidence="8">
    <location>
        <begin position="28"/>
        <end position="56"/>
    </location>
</feature>
<dbReference type="Pfam" id="PF12842">
    <property type="entry name" value="DUF3819"/>
    <property type="match status" value="1"/>
</dbReference>
<organism evidence="15 16">
    <name type="scientific">Rhodofomes roseus</name>
    <dbReference type="NCBI Taxonomy" id="34475"/>
    <lineage>
        <taxon>Eukaryota</taxon>
        <taxon>Fungi</taxon>
        <taxon>Dikarya</taxon>
        <taxon>Basidiomycota</taxon>
        <taxon>Agaricomycotina</taxon>
        <taxon>Agaricomycetes</taxon>
        <taxon>Polyporales</taxon>
        <taxon>Rhodofomes</taxon>
    </lineage>
</organism>
<evidence type="ECO:0000256" key="8">
    <source>
        <dbReference type="SAM" id="MobiDB-lite"/>
    </source>
</evidence>
<feature type="non-terminal residue" evidence="15">
    <location>
        <position position="1"/>
    </location>
</feature>
<evidence type="ECO:0000256" key="4">
    <source>
        <dbReference type="ARBA" id="ARBA00023163"/>
    </source>
</evidence>
<evidence type="ECO:0000313" key="16">
    <source>
        <dbReference type="Proteomes" id="UP000298390"/>
    </source>
</evidence>
<dbReference type="Proteomes" id="UP000298390">
    <property type="component" value="Unassembled WGS sequence"/>
</dbReference>
<dbReference type="Pfam" id="PF04054">
    <property type="entry name" value="Not1"/>
    <property type="match status" value="1"/>
</dbReference>
<evidence type="ECO:0000256" key="7">
    <source>
        <dbReference type="ARBA" id="ARBA00074459"/>
    </source>
</evidence>
<dbReference type="STRING" id="34475.A0A4Y9Y1T9"/>
<dbReference type="Pfam" id="PF16418">
    <property type="entry name" value="CNOT1_HEAT"/>
    <property type="match status" value="1"/>
</dbReference>
<feature type="domain" description="CCR4-Not complex component Not1 C-terminal" evidence="9">
    <location>
        <begin position="1790"/>
        <end position="2148"/>
    </location>
</feature>
<name>A0A4Y9Y1T9_9APHY</name>
<dbReference type="Gene3D" id="1.25.40.180">
    <property type="match status" value="1"/>
</dbReference>
<comment type="caution">
    <text evidence="15">The sequence shown here is derived from an EMBL/GenBank/DDBJ whole genome shotgun (WGS) entry which is preliminary data.</text>
</comment>
<dbReference type="InterPro" id="IPR040398">
    <property type="entry name" value="Not1"/>
</dbReference>
<dbReference type="GO" id="GO:0005634">
    <property type="term" value="C:nucleus"/>
    <property type="evidence" value="ECO:0007669"/>
    <property type="project" value="UniProtKB-SubCell"/>
</dbReference>
<dbReference type="PANTHER" id="PTHR13162:SF8">
    <property type="entry name" value="CCR4-NOT TRANSCRIPTION COMPLEX SUBUNIT 1"/>
    <property type="match status" value="1"/>
</dbReference>
<comment type="subcellular location">
    <subcellularLocation>
        <location evidence="1">Nucleus</location>
    </subcellularLocation>
</comment>
<dbReference type="InterPro" id="IPR055454">
    <property type="entry name" value="CNOT1-like_NOT1_connector"/>
</dbReference>
<dbReference type="InterPro" id="IPR032193">
    <property type="entry name" value="CNOT1_TTP_bind"/>
</dbReference>
<dbReference type="InterPro" id="IPR007196">
    <property type="entry name" value="CCR4-Not_Not1_C"/>
</dbReference>
<dbReference type="InterPro" id="IPR024557">
    <property type="entry name" value="CNOT1_dom_4"/>
</dbReference>
<keyword evidence="2" id="KW-0678">Repressor</keyword>
<sequence>VLTVQDGFGASCTSILFSAPTLIFKTASSGGGVGRRSTEASTRVRTPAMDNSANPPNIHTIVKAQIVFLLSTLTEENFERNQQEIRSLSEQHGVDTYLHFIRRLIVHSTSRLTNAPTPTPFDNSTALTFRLLAQETQRLARDPTLADRFRDGIDKGEGDVFRTFDLARFVDRIGLQPLEKLVLASSIVAGQTRMDLAVQAANIIRTDFEDAVMAICQHPSFDHADLSPGQLARLLTNLLSEPPIDAPVLDAVQRQALITAAMAKYGQETVSPHVAAYFPRAQALVQLGHEITADPAVVRALLVRFNITSTSPPQNVQVVEWMQSLARLASEGTVLPDVGSLVKALDSFDVTLDWAGVIKGFDMLDRQGVDTATLKLLIAILQNSPREADPHAVTGFWQNWSNSLYQLRLLDALLSLPADTFNFVTLPGHRIVTVDDVANASPTIKSLAANVQGHTWNSLDLFEVLVRLSDSDSADVRNFVREMLDKAVKISAELVHMGLLQAPNTNWGEIRVDYTQRLLALFLAGHPNHQLVFMRIWQIEPTYLTNAFRDFYEESPLNITRILDVAQDLKILDALLEVRPFTFALDVAALASRREYLNLDKWLADNVTAHGADFLHAVIAFLDIKMESEKATRISDPAVDHRTMPLSPQTITIFLRVLRNSSNIMRESDVDYCLDVRNACLQIHPRLMNLVPGSDAEPGISVVSYTAEIEAEVDGIYKQMYDEQISIDDVIALLQRNKESTNPRDHEIFSCMLHFLFDEYKFFQSFYPPRELAMTGYLFGSLIQYQLVDYIPLGIAIRYVVDALNCAPETNLFKFGIQALSRFESRLAEWQPLCQALLKIPHLLEARPDLAAAIHRAIANASEHSSSIDLRLGTGPAVEPPPVFNAIQPDPFEGELDSPTEEVSDKILFIVNNLAPSNFDSKLAEMREYFKEQFSWWFANYLVDQRVSTEPNNHQLYLRFLDALDAPLLFRFVLNETFVKSAAMLNSEKTLNSSSERAILKNVGSWLGKITLARDRPIKHKNLSFKDLLIEGYEHGRLVVAIPFVCKTLEPCANSKVFKPPNPWLMAVISLLAELYHFAELKSILKFEIEILCKTLDIDLDTVQATTILRNRPLADTLTGSGLPNYVAMDSLPMGDYGALPGSESQMTLLGPTSPSESQRALGAHIESILSSLLPLVQISPHLQPLNTNQSFKRAVQMAVDRSVREIIMPVVERSVTIAGISTRELVAKDFATEPNEERMRKAGHLMAQKLAGSLALVTCKEPLKTNLTSHIRNYLNEFGFTEQVVPDQAINLLVQDNLELACQAIEKAAMDRAVIDVDDGFAAAYEARRRHREQRPGQTFWDPTAPQSQLASTLPEPLRIKPTGVQPLQAGVYEDFGNMDGIMSQLFTHSSPDSDVKRRGFSRPSSTVSYPRNDHMSAVYAPSPLPEIGQGQITRHQDAMDRFSLLVKDLEAVLIQLPIPSLSALPPNHEIRGLVRQIPVLAAETTDRQRTPLLMSQKIVQFLYKTPTQLGREIYVALLEQLCTSFEEVAKEAITWLIYADDERKYNVPVMVTLLRSGLVPIGQQDQQLAKTLYTDPRSSLLNFAAELIRECLSSDPPFASQIQFAYTLEVLNQLSQSNKATDEPSVQPIGEAPVARPPSVKPETEQLREKLFSWFQQWVSIFQRSHSPEKAFVPYITQLTKQNILKAEDVSSFFFRVCAESSVDSYIKCIHAREFTYSFQALDAMSRLIVYIIKYHGDASGVNNDQAKVHYLTKILSIFVLVLANMHEEQGPLFEQKPFFRFFCSLLNDLHTIEASLGTAYFQLLVAISDTFSSLQPTYFPGFAFSWMSLISHRLFMPKLLLSENRAGWSAFYKLLVSLFKFLSPFLKAAELQPASRDLYRGSLRLLLVLLHDFPEFLSEYYFSLCDVIPPRCIQLRNIILSAFPPTVMLPDPHLRNIEFESIPEMGPIPPILSDFASSLKTGDLRLYLDQYLLNRGTSSFLPSLKDRLRMPGVPEGSTDTYNLSLINSLVMYIGVSSVAQAKARSGSSLFVASDPGVVALQYLATDLDAEGQHHLLSAMVLHLRYPNAHTHWFSSLMLHLFVEVKSNQFREIMTKVLLERFLVHRPHPWGALVTFIELLRNSRYDFWNQEFIRVAPEVTLLLETVARSIFTS</sequence>
<dbReference type="PANTHER" id="PTHR13162">
    <property type="entry name" value="CCR4-NOT TRANSCRIPTION COMPLEX"/>
    <property type="match status" value="1"/>
</dbReference>
<evidence type="ECO:0000259" key="10">
    <source>
        <dbReference type="Pfam" id="PF12842"/>
    </source>
</evidence>
<dbReference type="FunFam" id="1.25.40.180:FF:000012">
    <property type="entry name" value="Ccr4-Not transcription complex subunit"/>
    <property type="match status" value="1"/>
</dbReference>
<dbReference type="EMBL" id="SEKV01000582">
    <property type="protein sequence ID" value="TFY55537.1"/>
    <property type="molecule type" value="Genomic_DNA"/>
</dbReference>
<dbReference type="Pfam" id="PF25097">
    <property type="entry name" value="ARM_Cnot1"/>
    <property type="match status" value="1"/>
</dbReference>
<keyword evidence="4" id="KW-0804">Transcription</keyword>
<feature type="domain" description="CCR4-NOT transcription complex subunit 1 HEAT repeat" evidence="13">
    <location>
        <begin position="515"/>
        <end position="659"/>
    </location>
</feature>
<evidence type="ECO:0000256" key="5">
    <source>
        <dbReference type="ARBA" id="ARBA00023242"/>
    </source>
</evidence>
<keyword evidence="3" id="KW-0805">Transcription regulation</keyword>
<dbReference type="Gene3D" id="1.25.40.840">
    <property type="entry name" value="CCR4-NOT transcription complex subunit 1 TTP binding domain"/>
    <property type="match status" value="1"/>
</dbReference>
<gene>
    <name evidence="15" type="ORF">EVJ58_g8181</name>
</gene>